<evidence type="ECO:0000256" key="1">
    <source>
        <dbReference type="PROSITE-ProRule" id="PRU00339"/>
    </source>
</evidence>
<evidence type="ECO:0000313" key="2">
    <source>
        <dbReference type="EMBL" id="XBH18993.1"/>
    </source>
</evidence>
<sequence>MADMQPVLPPEQIPIPIRMSGIGNAHIAITASPEAQAWFDQGLNLMHDFWDYESAKAFEQSVRVDPSCAMCWWGLAQAEGFRHSPRQFYGKQALEKAVQLKAHVSEPERLYIEAAEAEAAIKKDQKHGADRQQIEILRELVKAAPTDIQARLFLALALEDGYDDKGEPKKGEREAIAMFESILHDAPNDSATNHYWIHAIEPGNHPERAIQSAALLASLAPTSGHMVHMPGHIYYRVGNYAEAEHWFLSSMAADEKYMQEQHVGPDDDWNYVHNMMYAIANLMEQGRLADANALSDHLAAARGQLSASLYIWSARDQMARISRRLPVALRLGDWDTVLALLSTANLPKGEKAANLRFLAAELTDYATGMKALDAGDLVAAQAHSTSLDSGLKQMEEMQKVMGKTPGAEKEAAANPPVMPVSPDALPEPIMKALNIASIELQAGVDVAQHKLRPARKLYAQAVKQEKKAGYHEPPFYIRPVAETEGAALLKARDYKDALAAYQAALEARPNSGFGLYGVAQVKESSGDAAGAKEAYITFLKAWPKADAGLLEVAHAQKMVGVSTEASR</sequence>
<protein>
    <recommendedName>
        <fullName evidence="3">Tetratricopeptide repeat protein</fullName>
    </recommendedName>
</protein>
<feature type="repeat" description="TPR" evidence="1">
    <location>
        <begin position="478"/>
        <end position="511"/>
    </location>
</feature>
<dbReference type="SUPFAM" id="SSF48452">
    <property type="entry name" value="TPR-like"/>
    <property type="match status" value="1"/>
</dbReference>
<dbReference type="InterPro" id="IPR019734">
    <property type="entry name" value="TPR_rpt"/>
</dbReference>
<reference evidence="2" key="1">
    <citation type="submission" date="2023-03" db="EMBL/GenBank/DDBJ databases">
        <title>Edaphobacter sp.</title>
        <authorList>
            <person name="Huber K.J."/>
            <person name="Papendorf J."/>
            <person name="Pilke C."/>
            <person name="Bunk B."/>
            <person name="Sproeer C."/>
            <person name="Pester M."/>
        </authorList>
    </citation>
    <scope>NUCLEOTIDE SEQUENCE</scope>
    <source>
        <strain evidence="2">DSM 110680</strain>
    </source>
</reference>
<dbReference type="AlphaFoldDB" id="A0AAU7DNZ2"/>
<proteinExistence type="predicted"/>
<dbReference type="PANTHER" id="PTHR45588">
    <property type="entry name" value="TPR DOMAIN-CONTAINING PROTEIN"/>
    <property type="match status" value="1"/>
</dbReference>
<gene>
    <name evidence="2" type="ORF">P8935_06670</name>
</gene>
<dbReference type="PANTHER" id="PTHR45588:SF1">
    <property type="entry name" value="WW DOMAIN-CONTAINING PROTEIN"/>
    <property type="match status" value="1"/>
</dbReference>
<dbReference type="InterPro" id="IPR011990">
    <property type="entry name" value="TPR-like_helical_dom_sf"/>
</dbReference>
<organism evidence="2">
    <name type="scientific">Telmatobacter sp. DSM 110680</name>
    <dbReference type="NCBI Taxonomy" id="3036704"/>
    <lineage>
        <taxon>Bacteria</taxon>
        <taxon>Pseudomonadati</taxon>
        <taxon>Acidobacteriota</taxon>
        <taxon>Terriglobia</taxon>
        <taxon>Terriglobales</taxon>
        <taxon>Acidobacteriaceae</taxon>
        <taxon>Telmatobacter</taxon>
    </lineage>
</organism>
<dbReference type="RefSeq" id="WP_348264209.1">
    <property type="nucleotide sequence ID" value="NZ_CP121196.1"/>
</dbReference>
<evidence type="ECO:0008006" key="3">
    <source>
        <dbReference type="Google" id="ProtNLM"/>
    </source>
</evidence>
<dbReference type="EMBL" id="CP121196">
    <property type="protein sequence ID" value="XBH18993.1"/>
    <property type="molecule type" value="Genomic_DNA"/>
</dbReference>
<dbReference type="Gene3D" id="1.25.40.10">
    <property type="entry name" value="Tetratricopeptide repeat domain"/>
    <property type="match status" value="2"/>
</dbReference>
<name>A0AAU7DNZ2_9BACT</name>
<keyword evidence="1" id="KW-0802">TPR repeat</keyword>
<accession>A0AAU7DNZ2</accession>
<dbReference type="PROSITE" id="PS50005">
    <property type="entry name" value="TPR"/>
    <property type="match status" value="1"/>
</dbReference>
<dbReference type="SUPFAM" id="SSF81901">
    <property type="entry name" value="HCP-like"/>
    <property type="match status" value="1"/>
</dbReference>